<gene>
    <name evidence="1" type="ORF">LCGC14_2641780</name>
</gene>
<protein>
    <submittedName>
        <fullName evidence="1">Uncharacterized protein</fullName>
    </submittedName>
</protein>
<reference evidence="1" key="1">
    <citation type="journal article" date="2015" name="Nature">
        <title>Complex archaea that bridge the gap between prokaryotes and eukaryotes.</title>
        <authorList>
            <person name="Spang A."/>
            <person name="Saw J.H."/>
            <person name="Jorgensen S.L."/>
            <person name="Zaremba-Niedzwiedzka K."/>
            <person name="Martijn J."/>
            <person name="Lind A.E."/>
            <person name="van Eijk R."/>
            <person name="Schleper C."/>
            <person name="Guy L."/>
            <person name="Ettema T.J."/>
        </authorList>
    </citation>
    <scope>NUCLEOTIDE SEQUENCE</scope>
</reference>
<dbReference type="AlphaFoldDB" id="A0A0F9AJQ3"/>
<accession>A0A0F9AJQ3</accession>
<comment type="caution">
    <text evidence="1">The sequence shown here is derived from an EMBL/GenBank/DDBJ whole genome shotgun (WGS) entry which is preliminary data.</text>
</comment>
<organism evidence="1">
    <name type="scientific">marine sediment metagenome</name>
    <dbReference type="NCBI Taxonomy" id="412755"/>
    <lineage>
        <taxon>unclassified sequences</taxon>
        <taxon>metagenomes</taxon>
        <taxon>ecological metagenomes</taxon>
    </lineage>
</organism>
<name>A0A0F9AJQ3_9ZZZZ</name>
<dbReference type="EMBL" id="LAZR01045577">
    <property type="protein sequence ID" value="KKK98535.1"/>
    <property type="molecule type" value="Genomic_DNA"/>
</dbReference>
<evidence type="ECO:0000313" key="1">
    <source>
        <dbReference type="EMBL" id="KKK98535.1"/>
    </source>
</evidence>
<sequence length="85" mass="9286">MRYRDLTTALLIASLCFVCAAADAKPLSKELQAALKQAGKNAGELRTALKKVPDVQREGLEFLIVNMPQRDLAGLKAGFLLENTR</sequence>
<proteinExistence type="predicted"/>